<dbReference type="EMBL" id="JANIEX010000587">
    <property type="protein sequence ID" value="KAJ3565255.1"/>
    <property type="molecule type" value="Genomic_DNA"/>
</dbReference>
<dbReference type="PANTHER" id="PTHR31912:SF34">
    <property type="entry name" value="NOTOCHORD-RELATED PROTEIN"/>
    <property type="match status" value="1"/>
</dbReference>
<name>A0AAD5YUF5_9AGAR</name>
<organism evidence="2 3">
    <name type="scientific">Leucocoprinus birnbaumii</name>
    <dbReference type="NCBI Taxonomy" id="56174"/>
    <lineage>
        <taxon>Eukaryota</taxon>
        <taxon>Fungi</taxon>
        <taxon>Dikarya</taxon>
        <taxon>Basidiomycota</taxon>
        <taxon>Agaricomycotina</taxon>
        <taxon>Agaricomycetes</taxon>
        <taxon>Agaricomycetidae</taxon>
        <taxon>Agaricales</taxon>
        <taxon>Agaricineae</taxon>
        <taxon>Agaricaceae</taxon>
        <taxon>Leucocoprinus</taxon>
    </lineage>
</organism>
<dbReference type="PANTHER" id="PTHR31912">
    <property type="entry name" value="IP13529P"/>
    <property type="match status" value="1"/>
</dbReference>
<dbReference type="AlphaFoldDB" id="A0AAD5YUF5"/>
<evidence type="ECO:0000313" key="3">
    <source>
        <dbReference type="Proteomes" id="UP001213000"/>
    </source>
</evidence>
<evidence type="ECO:0000256" key="1">
    <source>
        <dbReference type="SAM" id="MobiDB-lite"/>
    </source>
</evidence>
<proteinExistence type="predicted"/>
<sequence length="985" mass="112867">MLDHLPRLRFSNDQIKAILWVMKQCGTPDVPSFYALRQCQKQLQSGLLEPRKHKSATGTEFYVNKPVDIEWANPCIQRYFSVYPEVTDTVSEFWQATKYLTEVSDDQLTPMWANWEESPHRHFYTKEVAQMDSGEYIIPLRWVIFQGQEHAQAIFLIQNGGGELEVADPEQKYVPCSQLRFNFLDLQVRLPNLQICDSVALMKLGISQQSMPNPIRKIANGRPAFCIRLVPWSDDVSGNRSKQYNAHMNVYFTGANIPHHIRAQEYFVHFASTSPDASALEQLEAFVEDMHGDSWHEAYDCQLHCEIIFQIHIHLLAADNPMQAELANNPGSNSRLWCHTDKSGGTMGERESDEGYEALYQWLDVITHKCQISDETLRDPQETVMTVMRQFHAAATGIQSHIDQLSTEMGVKDWVANYWFPKMITFFNKEQQRRVDDPETRDERLKKKMTKADLKKLKETIKHEIHLDAMRWVISQPEHRIINLPIDAQERFNLRPGDHYNPLFALPGFNPHTDTPCEILHTVLLGIDKYMWYETSHKWNTKKDADFASLLETVCLDGLNIHSFRPKYMMQFKNSLIGRQFKSLQQTAVFCLYRDLGDEPQQRDKHIFKIWKATGELGALLWFPEIHNPMEYQKDLEVAIDNVLDAWGLFDPARIQYKLKLHILCHLKRDIKRFGPAILFSTEVFEAWNGIFRACSILSNHHSPSRDIAETLAGMERIKHVVSGGWWKTADGSIIRGGPGVIKQVHLNSSLRRQLGLSAVPNLAPGTLKRRSQRKQDKAPLSKFINNLPVQQVLLHNNFQSDIYDLEVAQCAYTVSQSGDTCKEHSWVFYETRKDSLHAGRIECILTAASTPDRSTSGFVILTRYSVAPNRHVQLNMPVLQRSDTVDIVPSTAVQFIFNTQSVCGEGNLSESGLVINLHALHNAHLLRRALPRHLTQPVPLYSAEERSQIHAEWAAKLRIRGPAKRQAAKEKAAATRAKNKAAES</sequence>
<dbReference type="Proteomes" id="UP001213000">
    <property type="component" value="Unassembled WGS sequence"/>
</dbReference>
<reference evidence="2" key="1">
    <citation type="submission" date="2022-07" db="EMBL/GenBank/DDBJ databases">
        <title>Genome Sequence of Leucocoprinus birnbaumii.</title>
        <authorList>
            <person name="Buettner E."/>
        </authorList>
    </citation>
    <scope>NUCLEOTIDE SEQUENCE</scope>
    <source>
        <strain evidence="2">VT141</strain>
    </source>
</reference>
<evidence type="ECO:0000313" key="2">
    <source>
        <dbReference type="EMBL" id="KAJ3565255.1"/>
    </source>
</evidence>
<comment type="caution">
    <text evidence="2">The sequence shown here is derived from an EMBL/GenBank/DDBJ whole genome shotgun (WGS) entry which is preliminary data.</text>
</comment>
<protein>
    <submittedName>
        <fullName evidence="2">Uncharacterized protein</fullName>
    </submittedName>
</protein>
<gene>
    <name evidence="2" type="ORF">NP233_g7745</name>
</gene>
<accession>A0AAD5YUF5</accession>
<keyword evidence="3" id="KW-1185">Reference proteome</keyword>
<feature type="region of interest" description="Disordered" evidence="1">
    <location>
        <begin position="965"/>
        <end position="985"/>
    </location>
</feature>